<dbReference type="PANTHER" id="PTHR46798:SF5">
    <property type="entry name" value="E3 UBIQUITIN-PROTEIN LIGASE RFI2"/>
    <property type="match status" value="1"/>
</dbReference>
<dbReference type="AlphaFoldDB" id="A0A7N2N3V6"/>
<accession>A0A7N2N3V6</accession>
<evidence type="ECO:0000256" key="1">
    <source>
        <dbReference type="SAM" id="MobiDB-lite"/>
    </source>
</evidence>
<dbReference type="EMBL" id="LRBV02000012">
    <property type="status" value="NOT_ANNOTATED_CDS"/>
    <property type="molecule type" value="Genomic_DNA"/>
</dbReference>
<proteinExistence type="predicted"/>
<organism evidence="2 3">
    <name type="scientific">Quercus lobata</name>
    <name type="common">Valley oak</name>
    <dbReference type="NCBI Taxonomy" id="97700"/>
    <lineage>
        <taxon>Eukaryota</taxon>
        <taxon>Viridiplantae</taxon>
        <taxon>Streptophyta</taxon>
        <taxon>Embryophyta</taxon>
        <taxon>Tracheophyta</taxon>
        <taxon>Spermatophyta</taxon>
        <taxon>Magnoliopsida</taxon>
        <taxon>eudicotyledons</taxon>
        <taxon>Gunneridae</taxon>
        <taxon>Pentapetalae</taxon>
        <taxon>rosids</taxon>
        <taxon>fabids</taxon>
        <taxon>Fagales</taxon>
        <taxon>Fagaceae</taxon>
        <taxon>Quercus</taxon>
    </lineage>
</organism>
<evidence type="ECO:0000313" key="2">
    <source>
        <dbReference type="EnsemblPlants" id="QL12p027615:mrna"/>
    </source>
</evidence>
<dbReference type="Gramene" id="QL12p027615:mrna">
    <property type="protein sequence ID" value="QL12p027615:mrna"/>
    <property type="gene ID" value="QL12p027615"/>
</dbReference>
<dbReference type="FunCoup" id="A0A7N2N3V6">
    <property type="interactions" value="6"/>
</dbReference>
<evidence type="ECO:0000313" key="3">
    <source>
        <dbReference type="Proteomes" id="UP000594261"/>
    </source>
</evidence>
<dbReference type="Proteomes" id="UP000594261">
    <property type="component" value="Chromosome 12"/>
</dbReference>
<name>A0A7N2N3V6_QUELO</name>
<keyword evidence="3" id="KW-1185">Reference proteome</keyword>
<dbReference type="InParanoid" id="A0A7N2N3V6"/>
<dbReference type="EnsemblPlants" id="QL12p027615:mrna">
    <property type="protein sequence ID" value="QL12p027615:mrna"/>
    <property type="gene ID" value="QL12p027615"/>
</dbReference>
<sequence length="730" mass="80390">MDGNGEGVAVLEPQPSSSGVSCSICLDLVLNITGGRSRAKLQCGHEFHLELNACTIPWCMPFADKIVLVDDTRNGVTPDDTILFCDVSRDQLLSIRLALTCFQAFTGLKVNVGKSEIVPVGEVGNIGALATILRCRVGSLPMKYLGMPLGTPYKTSLWNLILERMEKKLSAMADRLVRVQRNFLWVSSEECFKYPLVAWEKVCLPLEMGGLGIKKNCGSSPSPLSSSSLAVSAYASVFWDPMGLARLCGKLGVLLELLAGKINSDIWNLVPDCLMWIVWMERNRRSFEDTEKSLAQLQALGQKTLFDWSSQLGSTRSALVGGSQCVTNKEKQIKNCIGSAFNMKGAMQCPNCRKVEKGQWLYANGSARSFPESSMDDWNPDEDPYDLNYPEMPFRVHWCPFGELARIPTSFETSPSIFCLRTWSAPFLTLSSIVVSDTLILSFREVESPSTTYHDMREHHGMPSEHTAPSSLPHSYVAYFGPIPHASSRSSDSIDDPNFNYPWNGLSGHNDIFNPHSFPAISIQYHTLGRHSPPFSQFGSHINGADPASIQPATQGSTHSDSDATTRSRSFPYPLVFAHGSGPRAGSSFVSSAVPRYPGSNVHTHEMIQVSHAFHLQQRPSNSLGMPSPIIPAVRRIDSPGGLPPVVPASLQPDGNGGFHIYPPQTPSVPNLHEAENPLPNQFHAWEREHFSRFPPVLSDMDSAWGQYHHAAGDSDSVNRSGGLWHRRWP</sequence>
<dbReference type="PANTHER" id="PTHR46798">
    <property type="entry name" value="OS09G0511500 PROTEIN"/>
    <property type="match status" value="1"/>
</dbReference>
<dbReference type="GO" id="GO:0004842">
    <property type="term" value="F:ubiquitin-protein transferase activity"/>
    <property type="evidence" value="ECO:0007669"/>
    <property type="project" value="InterPro"/>
</dbReference>
<feature type="region of interest" description="Disordered" evidence="1">
    <location>
        <begin position="711"/>
        <end position="730"/>
    </location>
</feature>
<reference evidence="2" key="2">
    <citation type="submission" date="2021-01" db="UniProtKB">
        <authorList>
            <consortium name="EnsemblPlants"/>
        </authorList>
    </citation>
    <scope>IDENTIFICATION</scope>
</reference>
<reference evidence="2 3" key="1">
    <citation type="journal article" date="2016" name="G3 (Bethesda)">
        <title>First Draft Assembly and Annotation of the Genome of a California Endemic Oak Quercus lobata Nee (Fagaceae).</title>
        <authorList>
            <person name="Sork V.L."/>
            <person name="Fitz-Gibbon S.T."/>
            <person name="Puiu D."/>
            <person name="Crepeau M."/>
            <person name="Gugger P.F."/>
            <person name="Sherman R."/>
            <person name="Stevens K."/>
            <person name="Langley C.H."/>
            <person name="Pellegrini M."/>
            <person name="Salzberg S.L."/>
        </authorList>
    </citation>
    <scope>NUCLEOTIDE SEQUENCE [LARGE SCALE GENOMIC DNA]</scope>
    <source>
        <strain evidence="2 3">cv. SW786</strain>
    </source>
</reference>
<dbReference type="InterPro" id="IPR044274">
    <property type="entry name" value="RFI2"/>
</dbReference>
<feature type="region of interest" description="Disordered" evidence="1">
    <location>
        <begin position="534"/>
        <end position="566"/>
    </location>
</feature>
<protein>
    <submittedName>
        <fullName evidence="2">Uncharacterized protein</fullName>
    </submittedName>
</protein>